<evidence type="ECO:0000313" key="2">
    <source>
        <dbReference type="Proteomes" id="UP000824120"/>
    </source>
</evidence>
<reference evidence="1 2" key="1">
    <citation type="submission" date="2020-09" db="EMBL/GenBank/DDBJ databases">
        <title>De no assembly of potato wild relative species, Solanum commersonii.</title>
        <authorList>
            <person name="Cho K."/>
        </authorList>
    </citation>
    <scope>NUCLEOTIDE SEQUENCE [LARGE SCALE GENOMIC DNA]</scope>
    <source>
        <strain evidence="1">LZ3.2</strain>
        <tissue evidence="1">Leaf</tissue>
    </source>
</reference>
<sequence>MEVDIFLFTWQFQGQVNFLPAGWETSTVGDKCVLGAEIFIVQRQAIGECLSMMKLNLPTQLSVNGRSLWLFLKGNGNSKGCDISIFLKSVDAKDFDHHKKVRVYCSINLKDQINGGCKEQSCKANIVFGFQLPHRLG</sequence>
<accession>A0A9J5Y7N6</accession>
<dbReference type="Proteomes" id="UP000824120">
    <property type="component" value="Chromosome 7"/>
</dbReference>
<feature type="non-terminal residue" evidence="1">
    <location>
        <position position="137"/>
    </location>
</feature>
<dbReference type="EMBL" id="JACXVP010000007">
    <property type="protein sequence ID" value="KAG5596715.1"/>
    <property type="molecule type" value="Genomic_DNA"/>
</dbReference>
<dbReference type="PANTHER" id="PTHR46162:SF57">
    <property type="entry name" value="MEPRIN AND TRAF HOMOLOGY DOMAIN-CONTAINING PROTEIN _ MATH DOMAIN-CONTAINING PROTEIN"/>
    <property type="match status" value="1"/>
</dbReference>
<comment type="caution">
    <text evidence="1">The sequence shown here is derived from an EMBL/GenBank/DDBJ whole genome shotgun (WGS) entry which is preliminary data.</text>
</comment>
<dbReference type="PANTHER" id="PTHR46162">
    <property type="entry name" value="TRAF-LIKE FAMILY PROTEIN"/>
    <property type="match status" value="1"/>
</dbReference>
<name>A0A9J5Y7N6_SOLCO</name>
<organism evidence="1 2">
    <name type="scientific">Solanum commersonii</name>
    <name type="common">Commerson's wild potato</name>
    <name type="synonym">Commerson's nightshade</name>
    <dbReference type="NCBI Taxonomy" id="4109"/>
    <lineage>
        <taxon>Eukaryota</taxon>
        <taxon>Viridiplantae</taxon>
        <taxon>Streptophyta</taxon>
        <taxon>Embryophyta</taxon>
        <taxon>Tracheophyta</taxon>
        <taxon>Spermatophyta</taxon>
        <taxon>Magnoliopsida</taxon>
        <taxon>eudicotyledons</taxon>
        <taxon>Gunneridae</taxon>
        <taxon>Pentapetalae</taxon>
        <taxon>asterids</taxon>
        <taxon>lamiids</taxon>
        <taxon>Solanales</taxon>
        <taxon>Solanaceae</taxon>
        <taxon>Solanoideae</taxon>
        <taxon>Solaneae</taxon>
        <taxon>Solanum</taxon>
    </lineage>
</organism>
<evidence type="ECO:0000313" key="1">
    <source>
        <dbReference type="EMBL" id="KAG5596715.1"/>
    </source>
</evidence>
<keyword evidence="2" id="KW-1185">Reference proteome</keyword>
<proteinExistence type="predicted"/>
<dbReference type="AlphaFoldDB" id="A0A9J5Y7N6"/>
<protein>
    <submittedName>
        <fullName evidence="1">Uncharacterized protein</fullName>
    </submittedName>
</protein>
<gene>
    <name evidence="1" type="ORF">H5410_037947</name>
</gene>